<accession>A0A327YE05</accession>
<dbReference type="SMART" id="SM00382">
    <property type="entry name" value="AAA"/>
    <property type="match status" value="1"/>
</dbReference>
<dbReference type="Gene3D" id="3.40.50.300">
    <property type="entry name" value="P-loop containing nucleotide triphosphate hydrolases"/>
    <property type="match status" value="1"/>
</dbReference>
<dbReference type="InterPro" id="IPR003593">
    <property type="entry name" value="AAA+_ATPase"/>
</dbReference>
<dbReference type="CDD" id="cd03293">
    <property type="entry name" value="ABC_NrtD_SsuB_transporters"/>
    <property type="match status" value="1"/>
</dbReference>
<evidence type="ECO:0000256" key="2">
    <source>
        <dbReference type="ARBA" id="ARBA00022741"/>
    </source>
</evidence>
<dbReference type="EMBL" id="QLMH01000009">
    <property type="protein sequence ID" value="RAK18721.1"/>
    <property type="molecule type" value="Genomic_DNA"/>
</dbReference>
<evidence type="ECO:0000256" key="1">
    <source>
        <dbReference type="ARBA" id="ARBA00022448"/>
    </source>
</evidence>
<dbReference type="PROSITE" id="PS50893">
    <property type="entry name" value="ABC_TRANSPORTER_2"/>
    <property type="match status" value="1"/>
</dbReference>
<keyword evidence="3" id="KW-0067">ATP-binding</keyword>
<sequence>MMLEVKNVTKVFYSNKYEDLTALEDVSLFVAKGEFVSIIGPSGCGKSTLLEMIAGLLKPTSGDIYLNGQSITGKKGNTAYMPQKDVLFPWRTIIENVMIPLEVQGVKKAKAKQEALSLLPAFGLEQFADHYPEMLSGGMRQRVNFLRTFLFRKELMLLDEPFGKLDALTKMQMHKWLLKILEQLKQTVLLVTHDIEEAILLSDRIYVFSSRPGKIKREVVVTLDRPRTQEMITSSAFIEIKKQLFDLLKTD</sequence>
<evidence type="ECO:0000256" key="3">
    <source>
        <dbReference type="ARBA" id="ARBA00022840"/>
    </source>
</evidence>
<gene>
    <name evidence="5" type="ORF">B0I26_109145</name>
</gene>
<organism evidence="5 6">
    <name type="scientific">Paranoxybacillus vitaminiphilus</name>
    <dbReference type="NCBI Taxonomy" id="581036"/>
    <lineage>
        <taxon>Bacteria</taxon>
        <taxon>Bacillati</taxon>
        <taxon>Bacillota</taxon>
        <taxon>Bacilli</taxon>
        <taxon>Bacillales</taxon>
        <taxon>Anoxybacillaceae</taxon>
        <taxon>Paranoxybacillus</taxon>
    </lineage>
</organism>
<dbReference type="PANTHER" id="PTHR42788:SF2">
    <property type="entry name" value="ABC TRANSPORTER ATP-BINDING PROTEIN"/>
    <property type="match status" value="1"/>
</dbReference>
<dbReference type="InterPro" id="IPR017871">
    <property type="entry name" value="ABC_transporter-like_CS"/>
</dbReference>
<comment type="caution">
    <text evidence="5">The sequence shown here is derived from an EMBL/GenBank/DDBJ whole genome shotgun (WGS) entry which is preliminary data.</text>
</comment>
<dbReference type="InterPro" id="IPR050166">
    <property type="entry name" value="ABC_transporter_ATP-bind"/>
</dbReference>
<dbReference type="InterPro" id="IPR003439">
    <property type="entry name" value="ABC_transporter-like_ATP-bd"/>
</dbReference>
<dbReference type="Pfam" id="PF00005">
    <property type="entry name" value="ABC_tran"/>
    <property type="match status" value="1"/>
</dbReference>
<evidence type="ECO:0000259" key="4">
    <source>
        <dbReference type="PROSITE" id="PS50893"/>
    </source>
</evidence>
<dbReference type="InterPro" id="IPR027417">
    <property type="entry name" value="P-loop_NTPase"/>
</dbReference>
<dbReference type="GO" id="GO:0005524">
    <property type="term" value="F:ATP binding"/>
    <property type="evidence" value="ECO:0007669"/>
    <property type="project" value="UniProtKB-KW"/>
</dbReference>
<protein>
    <submittedName>
        <fullName evidence="5">ABC-type nitrate/sulfonate/bicarbonate transport system ATPase subunit</fullName>
    </submittedName>
</protein>
<dbReference type="SUPFAM" id="SSF52540">
    <property type="entry name" value="P-loop containing nucleoside triphosphate hydrolases"/>
    <property type="match status" value="1"/>
</dbReference>
<name>A0A327YE05_9BACL</name>
<feature type="domain" description="ABC transporter" evidence="4">
    <location>
        <begin position="3"/>
        <end position="235"/>
    </location>
</feature>
<evidence type="ECO:0000313" key="6">
    <source>
        <dbReference type="Proteomes" id="UP000248555"/>
    </source>
</evidence>
<dbReference type="GO" id="GO:0016887">
    <property type="term" value="F:ATP hydrolysis activity"/>
    <property type="evidence" value="ECO:0007669"/>
    <property type="project" value="InterPro"/>
</dbReference>
<dbReference type="Proteomes" id="UP000248555">
    <property type="component" value="Unassembled WGS sequence"/>
</dbReference>
<dbReference type="PROSITE" id="PS00211">
    <property type="entry name" value="ABC_TRANSPORTER_1"/>
    <property type="match status" value="1"/>
</dbReference>
<proteinExistence type="predicted"/>
<keyword evidence="2" id="KW-0547">Nucleotide-binding</keyword>
<reference evidence="5 6" key="1">
    <citation type="submission" date="2018-06" db="EMBL/GenBank/DDBJ databases">
        <title>Genomic Encyclopedia of Type Strains, Phase III (KMG-III): the genomes of soil and plant-associated and newly described type strains.</title>
        <authorList>
            <person name="Whitman W."/>
        </authorList>
    </citation>
    <scope>NUCLEOTIDE SEQUENCE [LARGE SCALE GENOMIC DNA]</scope>
    <source>
        <strain evidence="5 6">CGMCC 1.8979</strain>
    </source>
</reference>
<evidence type="ECO:0000313" key="5">
    <source>
        <dbReference type="EMBL" id="RAK18721.1"/>
    </source>
</evidence>
<keyword evidence="1" id="KW-0813">Transport</keyword>
<keyword evidence="6" id="KW-1185">Reference proteome</keyword>
<dbReference type="AlphaFoldDB" id="A0A327YE05"/>
<dbReference type="PANTHER" id="PTHR42788">
    <property type="entry name" value="TAURINE IMPORT ATP-BINDING PROTEIN-RELATED"/>
    <property type="match status" value="1"/>
</dbReference>